<feature type="transmembrane region" description="Helical" evidence="7">
    <location>
        <begin position="246"/>
        <end position="271"/>
    </location>
</feature>
<sequence>MPTQPTDDELELIRQSGVALRVGRLSLSAGTGSYRVKSSMARIARAIGVDRHEAHVTLTEITATSHRGPSFRTEVTEVRSVGINADRLADLERLAGSLAARTAAGGSATVDEVSGALDRIERKPPLYPDAVNALWAAVACAAFAFLNHGGPVEMGGAFVAAWLGQLVRRTLVHRGVNQFGVTMLAAALACLAYLGVVTAVHALGATEVRHAAGYVSAVLFLVPGFPLVTGGLDLAKLDFSAGLARLAYAVMILTSAGLAVWAVSIAVGLSPDPEAAPAIDPSVLLPLRAVASFVGVLGFALMFNSPWRMALGAAGVGMVANTGRLALVDTDLAPQAAAAAAALVVGLLAAVVAPRLGVPRITVSVPAVVIMVPGVSAYRAVFYLSNGDTTEALAYGVQAGLVVIALAMGLAVARMLTDREWAFER</sequence>
<dbReference type="Pfam" id="PF12821">
    <property type="entry name" value="ThrE_2"/>
    <property type="match status" value="1"/>
</dbReference>
<dbReference type="PANTHER" id="PTHR34390">
    <property type="entry name" value="UPF0442 PROTEIN YJJB-RELATED"/>
    <property type="match status" value="1"/>
</dbReference>
<dbReference type="Pfam" id="PF06738">
    <property type="entry name" value="ThrE"/>
    <property type="match status" value="1"/>
</dbReference>
<dbReference type="GO" id="GO:0015744">
    <property type="term" value="P:succinate transport"/>
    <property type="evidence" value="ECO:0007669"/>
    <property type="project" value="TreeGrafter"/>
</dbReference>
<organism evidence="10 11">
    <name type="scientific">Cellulomonas triticagri</name>
    <dbReference type="NCBI Taxonomy" id="2483352"/>
    <lineage>
        <taxon>Bacteria</taxon>
        <taxon>Bacillati</taxon>
        <taxon>Actinomycetota</taxon>
        <taxon>Actinomycetes</taxon>
        <taxon>Micrococcales</taxon>
        <taxon>Cellulomonadaceae</taxon>
        <taxon>Cellulomonas</taxon>
    </lineage>
</organism>
<name>A0A3M2JL00_9CELL</name>
<proteinExistence type="inferred from homology"/>
<feature type="transmembrane region" description="Helical" evidence="7">
    <location>
        <begin position="333"/>
        <end position="354"/>
    </location>
</feature>
<keyword evidence="4 7" id="KW-1133">Transmembrane helix</keyword>
<comment type="caution">
    <text evidence="10">The sequence shown here is derived from an EMBL/GenBank/DDBJ whole genome shotgun (WGS) entry which is preliminary data.</text>
</comment>
<gene>
    <name evidence="10" type="ORF">EBM89_06865</name>
</gene>
<dbReference type="RefSeq" id="WP_122148704.1">
    <property type="nucleotide sequence ID" value="NZ_RFFI01000027.1"/>
</dbReference>
<comment type="subcellular location">
    <subcellularLocation>
        <location evidence="1">Cell membrane</location>
        <topology evidence="1">Multi-pass membrane protein</topology>
    </subcellularLocation>
</comment>
<feature type="transmembrane region" description="Helical" evidence="7">
    <location>
        <begin position="183"/>
        <end position="205"/>
    </location>
</feature>
<comment type="similarity">
    <text evidence="6">Belongs to the ThrE exporter (TC 2.A.79) family.</text>
</comment>
<dbReference type="PANTHER" id="PTHR34390:SF2">
    <property type="entry name" value="SUCCINATE TRANSPORTER SUBUNIT YJJP-RELATED"/>
    <property type="match status" value="1"/>
</dbReference>
<feature type="transmembrane region" description="Helical" evidence="7">
    <location>
        <begin position="393"/>
        <end position="416"/>
    </location>
</feature>
<reference evidence="10 11" key="1">
    <citation type="submission" date="2018-10" db="EMBL/GenBank/DDBJ databases">
        <title>Isolation, diversity and antifungal activity of actinobacteria from wheat.</title>
        <authorList>
            <person name="Han C."/>
        </authorList>
    </citation>
    <scope>NUCLEOTIDE SEQUENCE [LARGE SCALE GENOMIC DNA]</scope>
    <source>
        <strain evidence="10 11">NEAU-YY56</strain>
    </source>
</reference>
<dbReference type="InterPro" id="IPR024528">
    <property type="entry name" value="ThrE_2"/>
</dbReference>
<evidence type="ECO:0000259" key="9">
    <source>
        <dbReference type="Pfam" id="PF12821"/>
    </source>
</evidence>
<evidence type="ECO:0000259" key="8">
    <source>
        <dbReference type="Pfam" id="PF06738"/>
    </source>
</evidence>
<evidence type="ECO:0000256" key="3">
    <source>
        <dbReference type="ARBA" id="ARBA00022692"/>
    </source>
</evidence>
<feature type="domain" description="Threonine/Serine exporter ThrE" evidence="9">
    <location>
        <begin position="289"/>
        <end position="414"/>
    </location>
</feature>
<evidence type="ECO:0000313" key="10">
    <source>
        <dbReference type="EMBL" id="RMI12886.1"/>
    </source>
</evidence>
<keyword evidence="11" id="KW-1185">Reference proteome</keyword>
<dbReference type="OrthoDB" id="2148488at2"/>
<feature type="transmembrane region" description="Helical" evidence="7">
    <location>
        <begin position="361"/>
        <end position="381"/>
    </location>
</feature>
<keyword evidence="3 7" id="KW-0812">Transmembrane</keyword>
<evidence type="ECO:0000313" key="11">
    <source>
        <dbReference type="Proteomes" id="UP000269289"/>
    </source>
</evidence>
<evidence type="ECO:0000256" key="1">
    <source>
        <dbReference type="ARBA" id="ARBA00004651"/>
    </source>
</evidence>
<keyword evidence="5 7" id="KW-0472">Membrane</keyword>
<evidence type="ECO:0000256" key="7">
    <source>
        <dbReference type="SAM" id="Phobius"/>
    </source>
</evidence>
<dbReference type="GO" id="GO:0005886">
    <property type="term" value="C:plasma membrane"/>
    <property type="evidence" value="ECO:0007669"/>
    <property type="project" value="UniProtKB-SubCell"/>
</dbReference>
<feature type="domain" description="Threonine/serine exporter-like N-terminal" evidence="8">
    <location>
        <begin position="18"/>
        <end position="263"/>
    </location>
</feature>
<accession>A0A3M2JL00</accession>
<dbReference type="EMBL" id="RFFI01000027">
    <property type="protein sequence ID" value="RMI12886.1"/>
    <property type="molecule type" value="Genomic_DNA"/>
</dbReference>
<evidence type="ECO:0000256" key="2">
    <source>
        <dbReference type="ARBA" id="ARBA00022475"/>
    </source>
</evidence>
<feature type="transmembrane region" description="Helical" evidence="7">
    <location>
        <begin position="283"/>
        <end position="303"/>
    </location>
</feature>
<dbReference type="GO" id="GO:0022857">
    <property type="term" value="F:transmembrane transporter activity"/>
    <property type="evidence" value="ECO:0007669"/>
    <property type="project" value="InterPro"/>
</dbReference>
<evidence type="ECO:0000256" key="5">
    <source>
        <dbReference type="ARBA" id="ARBA00023136"/>
    </source>
</evidence>
<evidence type="ECO:0000256" key="4">
    <source>
        <dbReference type="ARBA" id="ARBA00022989"/>
    </source>
</evidence>
<evidence type="ECO:0000256" key="6">
    <source>
        <dbReference type="ARBA" id="ARBA00034125"/>
    </source>
</evidence>
<dbReference type="Proteomes" id="UP000269289">
    <property type="component" value="Unassembled WGS sequence"/>
</dbReference>
<dbReference type="InterPro" id="IPR050539">
    <property type="entry name" value="ThrE_Dicarb/AminoAcid_Exp"/>
</dbReference>
<dbReference type="AlphaFoldDB" id="A0A3M2JL00"/>
<dbReference type="InterPro" id="IPR010619">
    <property type="entry name" value="ThrE-like_N"/>
</dbReference>
<keyword evidence="2" id="KW-1003">Cell membrane</keyword>
<protein>
    <submittedName>
        <fullName evidence="10">Threonine/serine exporter family protein</fullName>
    </submittedName>
</protein>
<feature type="transmembrane region" description="Helical" evidence="7">
    <location>
        <begin position="211"/>
        <end position="234"/>
    </location>
</feature>